<feature type="compositionally biased region" description="Acidic residues" evidence="1">
    <location>
        <begin position="68"/>
        <end position="80"/>
    </location>
</feature>
<protein>
    <submittedName>
        <fullName evidence="2">Serine/threonine protein kinase</fullName>
    </submittedName>
</protein>
<keyword evidence="2" id="KW-0723">Serine/threonine-protein kinase</keyword>
<name>A0A8I0LAQ5_XANCI</name>
<feature type="non-terminal residue" evidence="2">
    <location>
        <position position="1"/>
    </location>
</feature>
<sequence length="80" mass="9120">DRRYQTIGDLLADLRRSLVHPDEDFVVIAPLVDNGKTKVISGEELKQIKEHGGEPKEDRHASKLESSYDPDEDEDDEDED</sequence>
<evidence type="ECO:0000256" key="1">
    <source>
        <dbReference type="SAM" id="MobiDB-lite"/>
    </source>
</evidence>
<accession>A0A8I0LAQ5</accession>
<dbReference type="EMBL" id="JAABFR010002270">
    <property type="protein sequence ID" value="MBD4339537.1"/>
    <property type="molecule type" value="Genomic_DNA"/>
</dbReference>
<proteinExistence type="predicted"/>
<evidence type="ECO:0000313" key="3">
    <source>
        <dbReference type="Proteomes" id="UP000653002"/>
    </source>
</evidence>
<dbReference type="GO" id="GO:0004674">
    <property type="term" value="F:protein serine/threonine kinase activity"/>
    <property type="evidence" value="ECO:0007669"/>
    <property type="project" value="UniProtKB-KW"/>
</dbReference>
<gene>
    <name evidence="2" type="ORF">GUH15_26525</name>
</gene>
<feature type="compositionally biased region" description="Basic and acidic residues" evidence="1">
    <location>
        <begin position="45"/>
        <end position="63"/>
    </location>
</feature>
<feature type="region of interest" description="Disordered" evidence="1">
    <location>
        <begin position="45"/>
        <end position="80"/>
    </location>
</feature>
<feature type="non-terminal residue" evidence="2">
    <location>
        <position position="80"/>
    </location>
</feature>
<evidence type="ECO:0000313" key="2">
    <source>
        <dbReference type="EMBL" id="MBD4339537.1"/>
    </source>
</evidence>
<keyword evidence="2" id="KW-0808">Transferase</keyword>
<dbReference type="AlphaFoldDB" id="A0A8I0LAQ5"/>
<organism evidence="2 3">
    <name type="scientific">Xanthomonas citri pv. citri</name>
    <dbReference type="NCBI Taxonomy" id="611301"/>
    <lineage>
        <taxon>Bacteria</taxon>
        <taxon>Pseudomonadati</taxon>
        <taxon>Pseudomonadota</taxon>
        <taxon>Gammaproteobacteria</taxon>
        <taxon>Lysobacterales</taxon>
        <taxon>Lysobacteraceae</taxon>
        <taxon>Xanthomonas</taxon>
    </lineage>
</organism>
<keyword evidence="2" id="KW-0418">Kinase</keyword>
<reference evidence="2" key="1">
    <citation type="submission" date="2020-01" db="EMBL/GenBank/DDBJ databases">
        <authorList>
            <person name="Richard D."/>
        </authorList>
    </citation>
    <scope>NUCLEOTIDE SEQUENCE</scope>
    <source>
        <strain evidence="2">JP541</strain>
    </source>
</reference>
<dbReference type="Proteomes" id="UP000653002">
    <property type="component" value="Unassembled WGS sequence"/>
</dbReference>
<comment type="caution">
    <text evidence="2">The sequence shown here is derived from an EMBL/GenBank/DDBJ whole genome shotgun (WGS) entry which is preliminary data.</text>
</comment>